<keyword evidence="1" id="KW-1133">Transmembrane helix</keyword>
<reference evidence="2 3" key="1">
    <citation type="submission" date="2015-01" db="EMBL/GenBank/DDBJ databases">
        <title>Vibrio sp. C5 JCM 19232 whole genome shotgun sequence.</title>
        <authorList>
            <person name="Sawabe T."/>
            <person name="Meirelles P."/>
            <person name="Feng G."/>
            <person name="Sayaka M."/>
            <person name="Hattori M."/>
            <person name="Ohkuma M."/>
        </authorList>
    </citation>
    <scope>NUCLEOTIDE SEQUENCE [LARGE SCALE GENOMIC DNA]</scope>
    <source>
        <strain evidence="2 3">JCM19232</strain>
    </source>
</reference>
<gene>
    <name evidence="2" type="ORF">JCM19232_4235</name>
</gene>
<proteinExistence type="predicted"/>
<evidence type="ECO:0000313" key="2">
    <source>
        <dbReference type="EMBL" id="GAM65270.1"/>
    </source>
</evidence>
<dbReference type="EMBL" id="BBSA01000018">
    <property type="protein sequence ID" value="GAM65270.1"/>
    <property type="molecule type" value="Genomic_DNA"/>
</dbReference>
<organism evidence="2 3">
    <name type="scientific">Vibrio ishigakensis</name>
    <dbReference type="NCBI Taxonomy" id="1481914"/>
    <lineage>
        <taxon>Bacteria</taxon>
        <taxon>Pseudomonadati</taxon>
        <taxon>Pseudomonadota</taxon>
        <taxon>Gammaproteobacteria</taxon>
        <taxon>Vibrionales</taxon>
        <taxon>Vibrionaceae</taxon>
        <taxon>Vibrio</taxon>
    </lineage>
</organism>
<reference evidence="2 3" key="2">
    <citation type="submission" date="2015-01" db="EMBL/GenBank/DDBJ databases">
        <authorList>
            <consortium name="NBRP consortium"/>
            <person name="Sawabe T."/>
            <person name="Meirelles P."/>
            <person name="Feng G."/>
            <person name="Sayaka M."/>
            <person name="Hattori M."/>
            <person name="Ohkuma M."/>
        </authorList>
    </citation>
    <scope>NUCLEOTIDE SEQUENCE [LARGE SCALE GENOMIC DNA]</scope>
    <source>
        <strain evidence="2 3">JCM19232</strain>
    </source>
</reference>
<name>A0A0B8PE67_9VIBR</name>
<keyword evidence="1" id="KW-0812">Transmembrane</keyword>
<feature type="transmembrane region" description="Helical" evidence="1">
    <location>
        <begin position="16"/>
        <end position="36"/>
    </location>
</feature>
<comment type="caution">
    <text evidence="2">The sequence shown here is derived from an EMBL/GenBank/DDBJ whole genome shotgun (WGS) entry which is preliminary data.</text>
</comment>
<dbReference type="Proteomes" id="UP000031670">
    <property type="component" value="Unassembled WGS sequence"/>
</dbReference>
<keyword evidence="1" id="KW-0472">Membrane</keyword>
<accession>A0A0B8PE67</accession>
<evidence type="ECO:0000256" key="1">
    <source>
        <dbReference type="SAM" id="Phobius"/>
    </source>
</evidence>
<protein>
    <submittedName>
        <fullName evidence="2">Uncharacterized protein</fullName>
    </submittedName>
</protein>
<evidence type="ECO:0000313" key="3">
    <source>
        <dbReference type="Proteomes" id="UP000031670"/>
    </source>
</evidence>
<dbReference type="AlphaFoldDB" id="A0A0B8PE67"/>
<sequence length="37" mass="4378">MLEITLGLFVVFDWRLYEICKLVITVFITIVLYGWAV</sequence>